<dbReference type="AlphaFoldDB" id="A0A668UVD5"/>
<feature type="domain" description="B30.2/SPRY" evidence="1">
    <location>
        <begin position="53"/>
        <end position="247"/>
    </location>
</feature>
<protein>
    <recommendedName>
        <fullName evidence="1">B30.2/SPRY domain-containing protein</fullName>
    </recommendedName>
</protein>
<dbReference type="CDD" id="cd13733">
    <property type="entry name" value="SPRY_PRY_C-I_1"/>
    <property type="match status" value="1"/>
</dbReference>
<dbReference type="OMA" id="AEIWGLQ"/>
<dbReference type="SMART" id="SM00449">
    <property type="entry name" value="SPRY"/>
    <property type="match status" value="1"/>
</dbReference>
<dbReference type="PRINTS" id="PR01407">
    <property type="entry name" value="BUTYPHLNCDUF"/>
</dbReference>
<organism evidence="2 3">
    <name type="scientific">Oreochromis aureus</name>
    <name type="common">Israeli tilapia</name>
    <name type="synonym">Chromis aureus</name>
    <dbReference type="NCBI Taxonomy" id="47969"/>
    <lineage>
        <taxon>Eukaryota</taxon>
        <taxon>Metazoa</taxon>
        <taxon>Chordata</taxon>
        <taxon>Craniata</taxon>
        <taxon>Vertebrata</taxon>
        <taxon>Euteleostomi</taxon>
        <taxon>Actinopterygii</taxon>
        <taxon>Neopterygii</taxon>
        <taxon>Teleostei</taxon>
        <taxon>Neoteleostei</taxon>
        <taxon>Acanthomorphata</taxon>
        <taxon>Ovalentaria</taxon>
        <taxon>Cichlomorphae</taxon>
        <taxon>Cichliformes</taxon>
        <taxon>Cichlidae</taxon>
        <taxon>African cichlids</taxon>
        <taxon>Pseudocrenilabrinae</taxon>
        <taxon>Oreochromini</taxon>
        <taxon>Oreochromis</taxon>
    </lineage>
</organism>
<keyword evidence="3" id="KW-1185">Reference proteome</keyword>
<evidence type="ECO:0000313" key="2">
    <source>
        <dbReference type="Ensembl" id="ENSOABP00000043950.2"/>
    </source>
</evidence>
<dbReference type="Gene3D" id="2.60.120.920">
    <property type="match status" value="1"/>
</dbReference>
<dbReference type="InterPro" id="IPR003879">
    <property type="entry name" value="Butyrophylin_SPRY"/>
</dbReference>
<proteinExistence type="predicted"/>
<dbReference type="FunFam" id="2.60.120.920:FF:000004">
    <property type="entry name" value="Butyrophilin subfamily 1 member A1"/>
    <property type="match status" value="1"/>
</dbReference>
<accession>A0A668UVD5</accession>
<dbReference type="PANTHER" id="PTHR24103">
    <property type="entry name" value="E3 UBIQUITIN-PROTEIN LIGASE TRIM"/>
    <property type="match status" value="1"/>
</dbReference>
<dbReference type="InterPro" id="IPR043136">
    <property type="entry name" value="B30.2/SPRY_sf"/>
</dbReference>
<dbReference type="Proteomes" id="UP000472276">
    <property type="component" value="Unassembled WGS sequence"/>
</dbReference>
<dbReference type="Pfam" id="PF00622">
    <property type="entry name" value="SPRY"/>
    <property type="match status" value="1"/>
</dbReference>
<dbReference type="SUPFAM" id="SSF49899">
    <property type="entry name" value="Concanavalin A-like lectins/glucanases"/>
    <property type="match status" value="1"/>
</dbReference>
<dbReference type="Ensembl" id="ENSOABT00000045108.2">
    <property type="protein sequence ID" value="ENSOABP00000043950.2"/>
    <property type="gene ID" value="ENSOABG00000019743.2"/>
</dbReference>
<dbReference type="Pfam" id="PF25600">
    <property type="entry name" value="TRIM_CC"/>
    <property type="match status" value="1"/>
</dbReference>
<dbReference type="InterPro" id="IPR001870">
    <property type="entry name" value="B30.2/SPRY"/>
</dbReference>
<dbReference type="InterPro" id="IPR013320">
    <property type="entry name" value="ConA-like_dom_sf"/>
</dbReference>
<dbReference type="InterPro" id="IPR003877">
    <property type="entry name" value="SPRY_dom"/>
</dbReference>
<dbReference type="InterPro" id="IPR006574">
    <property type="entry name" value="PRY"/>
</dbReference>
<reference evidence="2" key="2">
    <citation type="submission" date="2025-09" db="UniProtKB">
        <authorList>
            <consortium name="Ensembl"/>
        </authorList>
    </citation>
    <scope>IDENTIFICATION</scope>
</reference>
<dbReference type="PROSITE" id="PS50188">
    <property type="entry name" value="B302_SPRY"/>
    <property type="match status" value="1"/>
</dbReference>
<dbReference type="Pfam" id="PF13765">
    <property type="entry name" value="PRY"/>
    <property type="match status" value="1"/>
</dbReference>
<dbReference type="InterPro" id="IPR058030">
    <property type="entry name" value="TRIM8/14/16/25/29/45/65_CC"/>
</dbReference>
<name>A0A668UVD5_OREAU</name>
<dbReference type="SMART" id="SM00589">
    <property type="entry name" value="PRY"/>
    <property type="match status" value="1"/>
</dbReference>
<evidence type="ECO:0000313" key="3">
    <source>
        <dbReference type="Proteomes" id="UP000472276"/>
    </source>
</evidence>
<sequence length="247" mass="28099">MCFGSLAQCRHISIEQGYLEQEISELMKRSSEVEQLSHAKDHLHLLQKVSIHPLSYELFEAELKRVQQYAVDMTLDPDTAHPKLILSDDGKQVHCGDRRKQHPDNPQRFSKGVCVLAKQSLSSGRFYFEIQVKEKTKWFLGVVRESVNRKEDPNPSPANGYWTVILGQNNFIALDNPPVCLLLQSDPEKVGVFVDYEEGLVSFYDIDHAALIYSFTGCSFTEKLYPFFCPGNNDDGKNFAPLIICPQ</sequence>
<dbReference type="InterPro" id="IPR050143">
    <property type="entry name" value="TRIM/RBCC"/>
</dbReference>
<evidence type="ECO:0000259" key="1">
    <source>
        <dbReference type="PROSITE" id="PS50188"/>
    </source>
</evidence>
<reference evidence="2" key="1">
    <citation type="submission" date="2025-08" db="UniProtKB">
        <authorList>
            <consortium name="Ensembl"/>
        </authorList>
    </citation>
    <scope>IDENTIFICATION</scope>
</reference>